<feature type="domain" description="GH11" evidence="14">
    <location>
        <begin position="56"/>
        <end position="246"/>
    </location>
</feature>
<evidence type="ECO:0000313" key="15">
    <source>
        <dbReference type="EMBL" id="OKP01385.1"/>
    </source>
</evidence>
<keyword evidence="7 11" id="KW-0378">Hydrolase</keyword>
<evidence type="ECO:0000256" key="7">
    <source>
        <dbReference type="ARBA" id="ARBA00022801"/>
    </source>
</evidence>
<accession>A0A1Q5TMC9</accession>
<comment type="catalytic activity">
    <reaction evidence="1 11 12">
        <text>Endohydrolysis of (1-&gt;4)-beta-D-xylosidic linkages in xylans.</text>
        <dbReference type="EC" id="3.2.1.8"/>
    </reaction>
</comment>
<evidence type="ECO:0000256" key="12">
    <source>
        <dbReference type="RuleBase" id="RU362015"/>
    </source>
</evidence>
<dbReference type="GO" id="GO:0031176">
    <property type="term" value="F:endo-1,4-beta-xylanase activity"/>
    <property type="evidence" value="ECO:0007669"/>
    <property type="project" value="UniProtKB-UniRule"/>
</dbReference>
<comment type="caution">
    <text evidence="15">The sequence shown here is derived from an EMBL/GenBank/DDBJ whole genome shotgun (WGS) entry which is preliminary data.</text>
</comment>
<comment type="pathway">
    <text evidence="2 11 12">Glycan degradation; xylan degradation.</text>
</comment>
<evidence type="ECO:0000256" key="3">
    <source>
        <dbReference type="ARBA" id="ARBA00007792"/>
    </source>
</evidence>
<dbReference type="OrthoDB" id="4444234at2759"/>
<feature type="chain" id="PRO_5012366523" description="Endo-1,4-beta-xylanase" evidence="13">
    <location>
        <begin position="28"/>
        <end position="246"/>
    </location>
</feature>
<dbReference type="InterPro" id="IPR013319">
    <property type="entry name" value="GH11/12"/>
</dbReference>
<sequence length="246" mass="27065">MTANMLSLRYLVTLVPALLGLATPTLSKPVSTHERHAEILGNVTLTEGIERRSTVFSNSKDGVNAAGFYYSLYNDNKASAGYTEFPNSGQFQVGWDMSSEKEFLGGKGYKGGSPRSITWDGYFTASGDWTLAIYGWTTDPVTEWYIVESHGTGTPGNGKILGQVESDGGIYDVYSLSYDNVPKIYGATSFKQYWSVRRTHRTTGTVNVAAHFNGWKKLGLKPGNPVFQMITLEGFKGKGYLDFTVR</sequence>
<dbReference type="InterPro" id="IPR001137">
    <property type="entry name" value="Glyco_hydro_11"/>
</dbReference>
<feature type="signal peptide" evidence="13">
    <location>
        <begin position="1"/>
        <end position="27"/>
    </location>
</feature>
<name>A0A1Q5TMC9_9EURO</name>
<comment type="similarity">
    <text evidence="3 11 12">Belongs to the glycosyl hydrolase 11 (cellulase G) family.</text>
</comment>
<dbReference type="GO" id="GO:0045493">
    <property type="term" value="P:xylan catabolic process"/>
    <property type="evidence" value="ECO:0007669"/>
    <property type="project" value="UniProtKB-UniRule"/>
</dbReference>
<proteinExistence type="inferred from homology"/>
<dbReference type="PANTHER" id="PTHR46828">
    <property type="entry name" value="ENDO-1,4-BETA-XYLANASE A-RELATED"/>
    <property type="match status" value="1"/>
</dbReference>
<evidence type="ECO:0000256" key="2">
    <source>
        <dbReference type="ARBA" id="ARBA00004851"/>
    </source>
</evidence>
<dbReference type="Proteomes" id="UP000186955">
    <property type="component" value="Unassembled WGS sequence"/>
</dbReference>
<gene>
    <name evidence="15" type="ORF">PENSUB_7375</name>
</gene>
<evidence type="ECO:0000256" key="9">
    <source>
        <dbReference type="ARBA" id="ARBA00023295"/>
    </source>
</evidence>
<keyword evidence="8 11" id="KW-0119">Carbohydrate metabolism</keyword>
<dbReference type="AlphaFoldDB" id="A0A1Q5TMC9"/>
<evidence type="ECO:0000256" key="6">
    <source>
        <dbReference type="ARBA" id="ARBA00022729"/>
    </source>
</evidence>
<evidence type="ECO:0000256" key="5">
    <source>
        <dbReference type="ARBA" id="ARBA00022651"/>
    </source>
</evidence>
<evidence type="ECO:0000256" key="11">
    <source>
        <dbReference type="PROSITE-ProRule" id="PRU01097"/>
    </source>
</evidence>
<dbReference type="EMBL" id="MNBE01000639">
    <property type="protein sequence ID" value="OKP01385.1"/>
    <property type="molecule type" value="Genomic_DNA"/>
</dbReference>
<evidence type="ECO:0000256" key="8">
    <source>
        <dbReference type="ARBA" id="ARBA00023277"/>
    </source>
</evidence>
<reference evidence="15 16" key="1">
    <citation type="submission" date="2016-10" db="EMBL/GenBank/DDBJ databases">
        <title>Genome sequence of the ascomycete fungus Penicillium subrubescens.</title>
        <authorList>
            <person name="De Vries R.P."/>
            <person name="Peng M."/>
            <person name="Dilokpimol A."/>
            <person name="Hilden K."/>
            <person name="Makela M.R."/>
            <person name="Grigoriev I."/>
            <person name="Riley R."/>
            <person name="Granchi Z."/>
        </authorList>
    </citation>
    <scope>NUCLEOTIDE SEQUENCE [LARGE SCALE GENOMIC DNA]</scope>
    <source>
        <strain evidence="15 16">CBS 132785</strain>
    </source>
</reference>
<evidence type="ECO:0000256" key="13">
    <source>
        <dbReference type="SAM" id="SignalP"/>
    </source>
</evidence>
<evidence type="ECO:0000313" key="16">
    <source>
        <dbReference type="Proteomes" id="UP000186955"/>
    </source>
</evidence>
<dbReference type="InterPro" id="IPR013320">
    <property type="entry name" value="ConA-like_dom_sf"/>
</dbReference>
<keyword evidence="9 11" id="KW-0326">Glycosidase</keyword>
<evidence type="ECO:0000256" key="10">
    <source>
        <dbReference type="ARBA" id="ARBA00023326"/>
    </source>
</evidence>
<protein>
    <recommendedName>
        <fullName evidence="4 11">Endo-1,4-beta-xylanase</fullName>
        <ecNumber evidence="4 11">3.2.1.8</ecNumber>
    </recommendedName>
</protein>
<evidence type="ECO:0000259" key="14">
    <source>
        <dbReference type="PROSITE" id="PS51761"/>
    </source>
</evidence>
<keyword evidence="10 11" id="KW-0624">Polysaccharide degradation</keyword>
<dbReference type="UniPathway" id="UPA00114"/>
<evidence type="ECO:0000256" key="1">
    <source>
        <dbReference type="ARBA" id="ARBA00000681"/>
    </source>
</evidence>
<dbReference type="PANTHER" id="PTHR46828:SF2">
    <property type="entry name" value="ENDO-1,4-BETA-XYLANASE A-RELATED"/>
    <property type="match status" value="1"/>
</dbReference>
<evidence type="ECO:0000256" key="4">
    <source>
        <dbReference type="ARBA" id="ARBA00012590"/>
    </source>
</evidence>
<organism evidence="15 16">
    <name type="scientific">Penicillium subrubescens</name>
    <dbReference type="NCBI Taxonomy" id="1316194"/>
    <lineage>
        <taxon>Eukaryota</taxon>
        <taxon>Fungi</taxon>
        <taxon>Dikarya</taxon>
        <taxon>Ascomycota</taxon>
        <taxon>Pezizomycotina</taxon>
        <taxon>Eurotiomycetes</taxon>
        <taxon>Eurotiomycetidae</taxon>
        <taxon>Eurotiales</taxon>
        <taxon>Aspergillaceae</taxon>
        <taxon>Penicillium</taxon>
    </lineage>
</organism>
<feature type="active site" description="Nucleophile" evidence="11">
    <location>
        <position position="143"/>
    </location>
</feature>
<dbReference type="SUPFAM" id="SSF49899">
    <property type="entry name" value="Concanavalin A-like lectins/glucanases"/>
    <property type="match status" value="1"/>
</dbReference>
<dbReference type="PROSITE" id="PS51761">
    <property type="entry name" value="GH11_3"/>
    <property type="match status" value="1"/>
</dbReference>
<dbReference type="InterPro" id="IPR033123">
    <property type="entry name" value="GH11_dom"/>
</dbReference>
<dbReference type="PRINTS" id="PR00911">
    <property type="entry name" value="GLHYDRLASE11"/>
</dbReference>
<keyword evidence="5 11" id="KW-0858">Xylan degradation</keyword>
<dbReference type="Pfam" id="PF00457">
    <property type="entry name" value="Glyco_hydro_11"/>
    <property type="match status" value="1"/>
</dbReference>
<feature type="active site" description="Proton donor" evidence="11">
    <location>
        <position position="233"/>
    </location>
</feature>
<dbReference type="Gene3D" id="2.60.120.180">
    <property type="match status" value="1"/>
</dbReference>
<dbReference type="EC" id="3.2.1.8" evidence="4 11"/>
<keyword evidence="16" id="KW-1185">Reference proteome</keyword>
<keyword evidence="6 13" id="KW-0732">Signal</keyword>